<comment type="caution">
    <text evidence="1">The sequence shown here is derived from an EMBL/GenBank/DDBJ whole genome shotgun (WGS) entry which is preliminary data.</text>
</comment>
<gene>
    <name evidence="1" type="ORF">BK826_09630</name>
</gene>
<dbReference type="EMBL" id="MODZ01000014">
    <property type="protein sequence ID" value="OIJ34949.1"/>
    <property type="molecule type" value="Genomic_DNA"/>
</dbReference>
<evidence type="ECO:0000313" key="2">
    <source>
        <dbReference type="Proteomes" id="UP000179540"/>
    </source>
</evidence>
<accession>A0A1S2MYI6</accession>
<dbReference type="Proteomes" id="UP000179540">
    <property type="component" value="Unassembled WGS sequence"/>
</dbReference>
<name>A0A1S2MYI6_9MICC</name>
<dbReference type="AlphaFoldDB" id="A0A1S2MYI6"/>
<dbReference type="RefSeq" id="WP_075515435.1">
    <property type="nucleotide sequence ID" value="NZ_MODZ01000014.1"/>
</dbReference>
<dbReference type="OrthoDB" id="4427540at2"/>
<reference evidence="1 2" key="1">
    <citation type="submission" date="2016-10" db="EMBL/GenBank/DDBJ databases">
        <title>Draft genome sequence of strain LCT isolated from the Shenzhou X spacecraft of China.</title>
        <authorList>
            <person name="Huang B."/>
        </authorList>
    </citation>
    <scope>NUCLEOTIDE SEQUENCE [LARGE SCALE GENOMIC DNA]</scope>
    <source>
        <strain evidence="1 2">LCT-H5</strain>
    </source>
</reference>
<organism evidence="1 2">
    <name type="scientific">Rothia kristinae</name>
    <dbReference type="NCBI Taxonomy" id="37923"/>
    <lineage>
        <taxon>Bacteria</taxon>
        <taxon>Bacillati</taxon>
        <taxon>Actinomycetota</taxon>
        <taxon>Actinomycetes</taxon>
        <taxon>Micrococcales</taxon>
        <taxon>Micrococcaceae</taxon>
        <taxon>Rothia</taxon>
    </lineage>
</organism>
<proteinExistence type="predicted"/>
<protein>
    <submittedName>
        <fullName evidence="1">Uncharacterized protein</fullName>
    </submittedName>
</protein>
<evidence type="ECO:0000313" key="1">
    <source>
        <dbReference type="EMBL" id="OIJ34949.1"/>
    </source>
</evidence>
<sequence>MAFDPALDAWRLSPSDRCWWCGDLATTEEHRIKHSTLRRVARTDSGKIDLANTYKKADDFAGPLRSLKKGAQVKWRKNMCANCNNARSQPFDLAYDVMEQFIVDHADEMGRWSRLEWADVYGADWEAGAANLGRYFAKQMCCMLATQRLPIPQDLLHFLSGAPHCPPVAFMIYRNWRAIDAHRMLRKAGPGDGITTFVGLLPSHAYRREGQFSGVDYGYHIGYIWFFANWSKESDRTSWWEYPVVEMPLVNADVASKVEWRTLQLRTLIGNLSRRVKESRPTKQRLGPPWRP</sequence>